<dbReference type="EMBL" id="BART01023945">
    <property type="protein sequence ID" value="GAG98668.1"/>
    <property type="molecule type" value="Genomic_DNA"/>
</dbReference>
<dbReference type="GO" id="GO:0008652">
    <property type="term" value="P:amino acid biosynthetic process"/>
    <property type="evidence" value="ECO:0007669"/>
    <property type="project" value="UniProtKB-KW"/>
</dbReference>
<dbReference type="AlphaFoldDB" id="X1CRE1"/>
<evidence type="ECO:0000256" key="1">
    <source>
        <dbReference type="ARBA" id="ARBA00005854"/>
    </source>
</evidence>
<proteinExistence type="inferred from homology"/>
<dbReference type="InterPro" id="IPR029752">
    <property type="entry name" value="D-isomer_DH_CS1"/>
</dbReference>
<sequence>MEPKKVLICDSIDSEGIDQLKQAGIKVDVNATISQAQLEKVVSNYDALIVRSRTKVTKEIIEAGTRLKAIGRAGVGLDNIDVNTAKKRGITILNTPKASAYAVAELTIGLMLSLTRNIPLADKTMKEGKWIKKGWKGWQLRDKTLGIIGFGGIGRIVGKIGHLAFNMNLLAYDPFITAETVENLGGRLVSLETILKESDVVTMHIPLLAATRHMIG</sequence>
<evidence type="ECO:0000256" key="3">
    <source>
        <dbReference type="ARBA" id="ARBA00023002"/>
    </source>
</evidence>
<dbReference type="InterPro" id="IPR050857">
    <property type="entry name" value="D-2-hydroxyacid_DH"/>
</dbReference>
<dbReference type="PANTHER" id="PTHR42789">
    <property type="entry name" value="D-ISOMER SPECIFIC 2-HYDROXYACID DEHYDROGENASE FAMILY PROTEIN (AFU_ORTHOLOGUE AFUA_6G10090)"/>
    <property type="match status" value="1"/>
</dbReference>
<evidence type="ECO:0000313" key="6">
    <source>
        <dbReference type="EMBL" id="GAG98668.1"/>
    </source>
</evidence>
<evidence type="ECO:0000259" key="5">
    <source>
        <dbReference type="Pfam" id="PF00389"/>
    </source>
</evidence>
<name>X1CRE1_9ZZZZ</name>
<feature type="domain" description="D-isomer specific 2-hydroxyacid dehydrogenase catalytic" evidence="5">
    <location>
        <begin position="6"/>
        <end position="186"/>
    </location>
</feature>
<keyword evidence="2" id="KW-0028">Amino-acid biosynthesis</keyword>
<dbReference type="FunFam" id="3.40.50.720:FF:000038">
    <property type="entry name" value="D-3-phosphoglycerate dehydrogenase"/>
    <property type="match status" value="1"/>
</dbReference>
<feature type="non-terminal residue" evidence="6">
    <location>
        <position position="216"/>
    </location>
</feature>
<protein>
    <recommendedName>
        <fullName evidence="5">D-isomer specific 2-hydroxyacid dehydrogenase catalytic domain-containing protein</fullName>
    </recommendedName>
</protein>
<keyword evidence="3" id="KW-0560">Oxidoreductase</keyword>
<dbReference type="PROSITE" id="PS00065">
    <property type="entry name" value="D_2_HYDROXYACID_DH_1"/>
    <property type="match status" value="1"/>
</dbReference>
<dbReference type="GO" id="GO:0051287">
    <property type="term" value="F:NAD binding"/>
    <property type="evidence" value="ECO:0007669"/>
    <property type="project" value="InterPro"/>
</dbReference>
<dbReference type="InterPro" id="IPR006139">
    <property type="entry name" value="D-isomer_2_OHA_DH_cat_dom"/>
</dbReference>
<dbReference type="SUPFAM" id="SSF51735">
    <property type="entry name" value="NAD(P)-binding Rossmann-fold domains"/>
    <property type="match status" value="1"/>
</dbReference>
<dbReference type="Gene3D" id="3.40.50.720">
    <property type="entry name" value="NAD(P)-binding Rossmann-like Domain"/>
    <property type="match status" value="2"/>
</dbReference>
<organism evidence="6">
    <name type="scientific">marine sediment metagenome</name>
    <dbReference type="NCBI Taxonomy" id="412755"/>
    <lineage>
        <taxon>unclassified sequences</taxon>
        <taxon>metagenomes</taxon>
        <taxon>ecological metagenomes</taxon>
    </lineage>
</organism>
<comment type="similarity">
    <text evidence="1">Belongs to the D-isomer specific 2-hydroxyacid dehydrogenase family.</text>
</comment>
<dbReference type="PANTHER" id="PTHR42789:SF1">
    <property type="entry name" value="D-ISOMER SPECIFIC 2-HYDROXYACID DEHYDROGENASE FAMILY PROTEIN (AFU_ORTHOLOGUE AFUA_6G10090)"/>
    <property type="match status" value="1"/>
</dbReference>
<evidence type="ECO:0000256" key="4">
    <source>
        <dbReference type="ARBA" id="ARBA00023027"/>
    </source>
</evidence>
<dbReference type="Pfam" id="PF00389">
    <property type="entry name" value="2-Hacid_dh"/>
    <property type="match status" value="1"/>
</dbReference>
<comment type="caution">
    <text evidence="6">The sequence shown here is derived from an EMBL/GenBank/DDBJ whole genome shotgun (WGS) entry which is preliminary data.</text>
</comment>
<gene>
    <name evidence="6" type="ORF">S01H4_43408</name>
</gene>
<keyword evidence="4" id="KW-0520">NAD</keyword>
<dbReference type="InterPro" id="IPR036291">
    <property type="entry name" value="NAD(P)-bd_dom_sf"/>
</dbReference>
<evidence type="ECO:0000256" key="2">
    <source>
        <dbReference type="ARBA" id="ARBA00022605"/>
    </source>
</evidence>
<dbReference type="SUPFAM" id="SSF52283">
    <property type="entry name" value="Formate/glycerate dehydrogenase catalytic domain-like"/>
    <property type="match status" value="1"/>
</dbReference>
<dbReference type="GO" id="GO:0016616">
    <property type="term" value="F:oxidoreductase activity, acting on the CH-OH group of donors, NAD or NADP as acceptor"/>
    <property type="evidence" value="ECO:0007669"/>
    <property type="project" value="InterPro"/>
</dbReference>
<reference evidence="6" key="1">
    <citation type="journal article" date="2014" name="Front. Microbiol.">
        <title>High frequency of phylogenetically diverse reductive dehalogenase-homologous genes in deep subseafloor sedimentary metagenomes.</title>
        <authorList>
            <person name="Kawai M."/>
            <person name="Futagami T."/>
            <person name="Toyoda A."/>
            <person name="Takaki Y."/>
            <person name="Nishi S."/>
            <person name="Hori S."/>
            <person name="Arai W."/>
            <person name="Tsubouchi T."/>
            <person name="Morono Y."/>
            <person name="Uchiyama I."/>
            <person name="Ito T."/>
            <person name="Fujiyama A."/>
            <person name="Inagaki F."/>
            <person name="Takami H."/>
        </authorList>
    </citation>
    <scope>NUCLEOTIDE SEQUENCE</scope>
    <source>
        <strain evidence="6">Expedition CK06-06</strain>
    </source>
</reference>
<accession>X1CRE1</accession>